<organism evidence="1 2">
    <name type="scientific">Desulforamulus aeronauticus DSM 10349</name>
    <dbReference type="NCBI Taxonomy" id="1121421"/>
    <lineage>
        <taxon>Bacteria</taxon>
        <taxon>Bacillati</taxon>
        <taxon>Bacillota</taxon>
        <taxon>Clostridia</taxon>
        <taxon>Eubacteriales</taxon>
        <taxon>Peptococcaceae</taxon>
        <taxon>Desulforamulus</taxon>
    </lineage>
</organism>
<dbReference type="OrthoDB" id="1904705at2"/>
<reference evidence="2" key="1">
    <citation type="submission" date="2016-11" db="EMBL/GenBank/DDBJ databases">
        <authorList>
            <person name="Varghese N."/>
            <person name="Submissions S."/>
        </authorList>
    </citation>
    <scope>NUCLEOTIDE SEQUENCE [LARGE SCALE GENOMIC DNA]</scope>
    <source>
        <strain evidence="2">DSM 10349</strain>
    </source>
</reference>
<evidence type="ECO:0000313" key="2">
    <source>
        <dbReference type="Proteomes" id="UP000183997"/>
    </source>
</evidence>
<evidence type="ECO:0000313" key="1">
    <source>
        <dbReference type="EMBL" id="SHK92160.1"/>
    </source>
</evidence>
<name>A0A1M6WEF7_9FIRM</name>
<keyword evidence="2" id="KW-1185">Reference proteome</keyword>
<dbReference type="EMBL" id="FRAR01000030">
    <property type="protein sequence ID" value="SHK92160.1"/>
    <property type="molecule type" value="Genomic_DNA"/>
</dbReference>
<protein>
    <submittedName>
        <fullName evidence="1">Uncharacterized protein</fullName>
    </submittedName>
</protein>
<dbReference type="STRING" id="1121421.SAMN02745123_03591"/>
<dbReference type="RefSeq" id="WP_072917103.1">
    <property type="nucleotide sequence ID" value="NZ_FRAR01000030.1"/>
</dbReference>
<gene>
    <name evidence="1" type="ORF">SAMN02745123_03591</name>
</gene>
<sequence length="70" mass="8291">MPNEILNILESGKMTKEQYKLVLDYYLNPKTVINDWFGSYGVDGEGHYYRYVINYRGSGEKKVFKIYLID</sequence>
<dbReference type="AlphaFoldDB" id="A0A1M6WEF7"/>
<proteinExistence type="predicted"/>
<dbReference type="Proteomes" id="UP000183997">
    <property type="component" value="Unassembled WGS sequence"/>
</dbReference>
<accession>A0A1M6WEF7</accession>